<accession>C3ZYF6</accession>
<dbReference type="eggNOG" id="ENOG502S1X0">
    <property type="taxonomic scope" value="Eukaryota"/>
</dbReference>
<evidence type="ECO:0000313" key="1">
    <source>
        <dbReference type="EMBL" id="EEN42430.1"/>
    </source>
</evidence>
<dbReference type="PANTHER" id="PTHR33626">
    <property type="entry name" value="ZGC:158463"/>
    <property type="match status" value="1"/>
</dbReference>
<name>C3ZYF6_BRAFL</name>
<dbReference type="InParanoid" id="C3ZYF6"/>
<gene>
    <name evidence="1" type="ORF">BRAFLDRAFT_107698</name>
</gene>
<reference evidence="1" key="1">
    <citation type="journal article" date="2008" name="Nature">
        <title>The amphioxus genome and the evolution of the chordate karyotype.</title>
        <authorList>
            <consortium name="US DOE Joint Genome Institute (JGI-PGF)"/>
            <person name="Putnam N.H."/>
            <person name="Butts T."/>
            <person name="Ferrier D.E.K."/>
            <person name="Furlong R.F."/>
            <person name="Hellsten U."/>
            <person name="Kawashima T."/>
            <person name="Robinson-Rechavi M."/>
            <person name="Shoguchi E."/>
            <person name="Terry A."/>
            <person name="Yu J.-K."/>
            <person name="Benito-Gutierrez E.L."/>
            <person name="Dubchak I."/>
            <person name="Garcia-Fernandez J."/>
            <person name="Gibson-Brown J.J."/>
            <person name="Grigoriev I.V."/>
            <person name="Horton A.C."/>
            <person name="de Jong P.J."/>
            <person name="Jurka J."/>
            <person name="Kapitonov V.V."/>
            <person name="Kohara Y."/>
            <person name="Kuroki Y."/>
            <person name="Lindquist E."/>
            <person name="Lucas S."/>
            <person name="Osoegawa K."/>
            <person name="Pennacchio L.A."/>
            <person name="Salamov A.A."/>
            <person name="Satou Y."/>
            <person name="Sauka-Spengler T."/>
            <person name="Schmutz J."/>
            <person name="Shin-I T."/>
            <person name="Toyoda A."/>
            <person name="Bronner-Fraser M."/>
            <person name="Fujiyama A."/>
            <person name="Holland L.Z."/>
            <person name="Holland P.W.H."/>
            <person name="Satoh N."/>
            <person name="Rokhsar D.S."/>
        </authorList>
    </citation>
    <scope>NUCLEOTIDE SEQUENCE [LARGE SCALE GENOMIC DNA]</scope>
    <source>
        <strain evidence="1">S238N-H82</strain>
        <tissue evidence="1">Testes</tissue>
    </source>
</reference>
<dbReference type="PANTHER" id="PTHR33626:SF2">
    <property type="match status" value="1"/>
</dbReference>
<proteinExistence type="predicted"/>
<sequence>MAVDGGCSSSGSAIPLDLAVTRGTSWLLAKDEMEQLRSVMPLHVRDHTLATMKASASVSPSPKGAGNLLNRLRDRDWELELIPMNEVFPVDACHQHALIKSLSFVHTARRYYRLNGFVRSALFGNRREDR</sequence>
<dbReference type="EMBL" id="GG666728">
    <property type="protein sequence ID" value="EEN42430.1"/>
    <property type="molecule type" value="Genomic_DNA"/>
</dbReference>
<protein>
    <submittedName>
        <fullName evidence="1">Uncharacterized protein</fullName>
    </submittedName>
</protein>
<dbReference type="AlphaFoldDB" id="C3ZYF6"/>
<organism>
    <name type="scientific">Branchiostoma floridae</name>
    <name type="common">Florida lancelet</name>
    <name type="synonym">Amphioxus</name>
    <dbReference type="NCBI Taxonomy" id="7739"/>
    <lineage>
        <taxon>Eukaryota</taxon>
        <taxon>Metazoa</taxon>
        <taxon>Chordata</taxon>
        <taxon>Cephalochordata</taxon>
        <taxon>Leptocardii</taxon>
        <taxon>Amphioxiformes</taxon>
        <taxon>Branchiostomatidae</taxon>
        <taxon>Branchiostoma</taxon>
    </lineage>
</organism>